<evidence type="ECO:0000256" key="8">
    <source>
        <dbReference type="HAMAP-Rule" id="MF_00917"/>
    </source>
</evidence>
<feature type="binding site" evidence="8">
    <location>
        <position position="35"/>
    </location>
    <ligand>
        <name>[4Fe-4S] cluster</name>
        <dbReference type="ChEBI" id="CHEBI:49883"/>
        <note>4Fe-4S-S-AdoMet</note>
    </ligand>
</feature>
<dbReference type="Proteomes" id="UP000824055">
    <property type="component" value="Unassembled WGS sequence"/>
</dbReference>
<keyword evidence="8" id="KW-0671">Queuosine biosynthesis</keyword>
<name>A0A9D2JVM3_9BACT</name>
<evidence type="ECO:0000256" key="7">
    <source>
        <dbReference type="ARBA" id="ARBA00023239"/>
    </source>
</evidence>
<dbReference type="InterPro" id="IPR058240">
    <property type="entry name" value="rSAM_sf"/>
</dbReference>
<dbReference type="SFLD" id="SFLDS00029">
    <property type="entry name" value="Radical_SAM"/>
    <property type="match status" value="1"/>
</dbReference>
<feature type="binding site" evidence="8">
    <location>
        <position position="31"/>
    </location>
    <ligand>
        <name>substrate</name>
    </ligand>
</feature>
<dbReference type="InterPro" id="IPR013785">
    <property type="entry name" value="Aldolase_TIM"/>
</dbReference>
<organism evidence="10 11">
    <name type="scientific">Candidatus Prevotella avicola</name>
    <dbReference type="NCBI Taxonomy" id="2838738"/>
    <lineage>
        <taxon>Bacteria</taxon>
        <taxon>Pseudomonadati</taxon>
        <taxon>Bacteroidota</taxon>
        <taxon>Bacteroidia</taxon>
        <taxon>Bacteroidales</taxon>
        <taxon>Prevotellaceae</taxon>
        <taxon>Prevotella</taxon>
    </lineage>
</organism>
<feature type="binding site" evidence="8">
    <location>
        <begin position="117"/>
        <end position="119"/>
    </location>
    <ligand>
        <name>S-adenosyl-L-methionine</name>
        <dbReference type="ChEBI" id="CHEBI:59789"/>
    </ligand>
</feature>
<dbReference type="AlphaFoldDB" id="A0A9D2JVM3"/>
<keyword evidence="4 8" id="KW-0460">Magnesium</keyword>
<keyword evidence="7 8" id="KW-0456">Lyase</keyword>
<dbReference type="EC" id="4.3.99.3" evidence="8"/>
<evidence type="ECO:0000256" key="6">
    <source>
        <dbReference type="ARBA" id="ARBA00023014"/>
    </source>
</evidence>
<evidence type="ECO:0000256" key="1">
    <source>
        <dbReference type="ARBA" id="ARBA00022485"/>
    </source>
</evidence>
<reference evidence="10" key="2">
    <citation type="submission" date="2021-04" db="EMBL/GenBank/DDBJ databases">
        <authorList>
            <person name="Gilroy R."/>
        </authorList>
    </citation>
    <scope>NUCLEOTIDE SEQUENCE</scope>
    <source>
        <strain evidence="10">ChiHecec3B27-8219</strain>
    </source>
</reference>
<comment type="caution">
    <text evidence="10">The sequence shown here is derived from an EMBL/GenBank/DDBJ whole genome shotgun (WGS) entry which is preliminary data.</text>
</comment>
<keyword evidence="1 8" id="KW-0004">4Fe-4S</keyword>
<dbReference type="GO" id="GO:0000287">
    <property type="term" value="F:magnesium ion binding"/>
    <property type="evidence" value="ECO:0007669"/>
    <property type="project" value="UniProtKB-UniRule"/>
</dbReference>
<dbReference type="PANTHER" id="PTHR42836:SF1">
    <property type="entry name" value="7-CARBOXY-7-DEAZAGUANINE SYNTHASE"/>
    <property type="match status" value="1"/>
</dbReference>
<feature type="domain" description="Radical SAM core" evidence="9">
    <location>
        <begin position="22"/>
        <end position="199"/>
    </location>
</feature>
<dbReference type="PIRSF" id="PIRSF000370">
    <property type="entry name" value="QueE"/>
    <property type="match status" value="1"/>
</dbReference>
<evidence type="ECO:0000313" key="10">
    <source>
        <dbReference type="EMBL" id="HIZ69290.1"/>
    </source>
</evidence>
<dbReference type="HAMAP" id="MF_00917">
    <property type="entry name" value="QueE"/>
    <property type="match status" value="1"/>
</dbReference>
<keyword evidence="3 8" id="KW-0479">Metal-binding</keyword>
<feature type="binding site" evidence="8">
    <location>
        <position position="39"/>
    </location>
    <ligand>
        <name>[4Fe-4S] cluster</name>
        <dbReference type="ChEBI" id="CHEBI:49883"/>
        <note>4Fe-4S-S-AdoMet</note>
    </ligand>
</feature>
<feature type="binding site" evidence="8">
    <location>
        <position position="74"/>
    </location>
    <ligand>
        <name>substrate</name>
    </ligand>
</feature>
<dbReference type="GO" id="GO:0016840">
    <property type="term" value="F:carbon-nitrogen lyase activity"/>
    <property type="evidence" value="ECO:0007669"/>
    <property type="project" value="UniProtKB-UniRule"/>
</dbReference>
<comment type="pathway">
    <text evidence="8">Purine metabolism; 7-cyano-7-deazaguanine biosynthesis.</text>
</comment>
<feature type="binding site" evidence="8">
    <location>
        <begin position="41"/>
        <end position="43"/>
    </location>
    <ligand>
        <name>S-adenosyl-L-methionine</name>
        <dbReference type="ChEBI" id="CHEBI:59789"/>
    </ligand>
</feature>
<dbReference type="GO" id="GO:0008616">
    <property type="term" value="P:tRNA queuosine(34) biosynthetic process"/>
    <property type="evidence" value="ECO:0007669"/>
    <property type="project" value="UniProtKB-UniRule"/>
</dbReference>
<dbReference type="GO" id="GO:1904047">
    <property type="term" value="F:S-adenosyl-L-methionine binding"/>
    <property type="evidence" value="ECO:0007669"/>
    <property type="project" value="UniProtKB-UniRule"/>
</dbReference>
<keyword evidence="5 8" id="KW-0408">Iron</keyword>
<proteinExistence type="inferred from homology"/>
<dbReference type="Pfam" id="PF04055">
    <property type="entry name" value="Radical_SAM"/>
    <property type="match status" value="1"/>
</dbReference>
<evidence type="ECO:0000259" key="9">
    <source>
        <dbReference type="PROSITE" id="PS51918"/>
    </source>
</evidence>
<feature type="binding site" evidence="8">
    <location>
        <position position="42"/>
    </location>
    <ligand>
        <name>[4Fe-4S] cluster</name>
        <dbReference type="ChEBI" id="CHEBI:49883"/>
        <note>4Fe-4S-S-AdoMet</note>
    </ligand>
</feature>
<feature type="binding site" evidence="8">
    <location>
        <position position="44"/>
    </location>
    <ligand>
        <name>Mg(2+)</name>
        <dbReference type="ChEBI" id="CHEBI:18420"/>
    </ligand>
</feature>
<dbReference type="InterPro" id="IPR024924">
    <property type="entry name" value="7-CO-7-deazaguanine_synth-like"/>
</dbReference>
<dbReference type="SUPFAM" id="SSF102114">
    <property type="entry name" value="Radical SAM enzymes"/>
    <property type="match status" value="1"/>
</dbReference>
<comment type="caution">
    <text evidence="8">Lacks conserved residue(s) required for the propagation of feature annotation.</text>
</comment>
<dbReference type="InterPro" id="IPR007197">
    <property type="entry name" value="rSAM"/>
</dbReference>
<dbReference type="PROSITE" id="PS51918">
    <property type="entry name" value="RADICAL_SAM"/>
    <property type="match status" value="1"/>
</dbReference>
<comment type="function">
    <text evidence="8">Catalyzes the complex heterocyclic radical-mediated conversion of 6-carboxy-5,6,7,8-tetrahydropterin (CPH4) to 7-carboxy-7-deazaguanine (CDG), a step common to the biosynthetic pathways of all 7-deazapurine-containing compounds.</text>
</comment>
<dbReference type="CDD" id="cd01335">
    <property type="entry name" value="Radical_SAM"/>
    <property type="match status" value="1"/>
</dbReference>
<comment type="cofactor">
    <cofactor evidence="8">
        <name>[4Fe-4S] cluster</name>
        <dbReference type="ChEBI" id="CHEBI:49883"/>
    </cofactor>
    <text evidence="8">Binds 1 [4Fe-4S] cluster. The cluster is coordinated with 3 cysteines and an exchangeable S-adenosyl-L-methionine.</text>
</comment>
<comment type="subunit">
    <text evidence="8">Homodimer.</text>
</comment>
<accession>A0A9D2JVM3</accession>
<evidence type="ECO:0000256" key="2">
    <source>
        <dbReference type="ARBA" id="ARBA00022691"/>
    </source>
</evidence>
<dbReference type="PANTHER" id="PTHR42836">
    <property type="entry name" value="7-CARBOXY-7-DEAZAGUANINE SYNTHASE"/>
    <property type="match status" value="1"/>
</dbReference>
<dbReference type="GO" id="GO:0051539">
    <property type="term" value="F:4 iron, 4 sulfur cluster binding"/>
    <property type="evidence" value="ECO:0007669"/>
    <property type="project" value="UniProtKB-UniRule"/>
</dbReference>
<feature type="binding site" evidence="8">
    <location>
        <begin position="159"/>
        <end position="162"/>
    </location>
    <ligand>
        <name>S-adenosyl-L-methionine</name>
        <dbReference type="ChEBI" id="CHEBI:59789"/>
    </ligand>
</feature>
<feature type="binding site" evidence="8">
    <location>
        <position position="76"/>
    </location>
    <ligand>
        <name>S-adenosyl-L-methionine</name>
        <dbReference type="ChEBI" id="CHEBI:59789"/>
    </ligand>
</feature>
<evidence type="ECO:0000256" key="5">
    <source>
        <dbReference type="ARBA" id="ARBA00023004"/>
    </source>
</evidence>
<gene>
    <name evidence="8" type="primary">queE</name>
    <name evidence="10" type="ORF">H9966_05295</name>
</gene>
<evidence type="ECO:0000256" key="3">
    <source>
        <dbReference type="ARBA" id="ARBA00022723"/>
    </source>
</evidence>
<comment type="similarity">
    <text evidence="8">Belongs to the radical SAM superfamily. 7-carboxy-7-deazaguanine synthase family.</text>
</comment>
<comment type="cofactor">
    <cofactor evidence="8">
        <name>S-adenosyl-L-methionine</name>
        <dbReference type="ChEBI" id="CHEBI:59789"/>
    </cofactor>
    <text evidence="8">Binds 1 S-adenosyl-L-methionine per subunit.</text>
</comment>
<comment type="catalytic activity">
    <reaction evidence="8">
        <text>6-carboxy-5,6,7,8-tetrahydropterin + H(+) = 7-carboxy-7-carbaguanine + NH4(+)</text>
        <dbReference type="Rhea" id="RHEA:27974"/>
        <dbReference type="ChEBI" id="CHEBI:15378"/>
        <dbReference type="ChEBI" id="CHEBI:28938"/>
        <dbReference type="ChEBI" id="CHEBI:61032"/>
        <dbReference type="ChEBI" id="CHEBI:61036"/>
        <dbReference type="EC" id="4.3.99.3"/>
    </reaction>
</comment>
<evidence type="ECO:0000313" key="11">
    <source>
        <dbReference type="Proteomes" id="UP000824055"/>
    </source>
</evidence>
<dbReference type="EMBL" id="DXBE01000039">
    <property type="protein sequence ID" value="HIZ69290.1"/>
    <property type="molecule type" value="Genomic_DNA"/>
</dbReference>
<comment type="cofactor">
    <cofactor evidence="8">
        <name>Mg(2+)</name>
        <dbReference type="ChEBI" id="CHEBI:18420"/>
    </cofactor>
</comment>
<protein>
    <recommendedName>
        <fullName evidence="8">7-carboxy-7-deazaguanine synthase</fullName>
        <shortName evidence="8">CDG synthase</shortName>
        <ecNumber evidence="8">4.3.99.3</ecNumber>
    </recommendedName>
    <alternativeName>
        <fullName evidence="8">Queuosine biosynthesis protein QueE</fullName>
    </alternativeName>
</protein>
<sequence length="199" mass="22902">MGEQKFYRVNEIFASLQGEGYWTGRAAVFVRFSGCNLRCPFCDTDFRQYESLTREEILRRVQEASSGCRFVILTGGEPTLQVDRELVDLFHQHHYYIAMETNGTLSYPEGVDWVTCSPKETYCAGAKLAVRKVHEVKVVYDGEHPVSDEGLECQARYLQPCDTGDETRNKKILLGAIRYVMEHPQWRLSLQTHKLLGIR</sequence>
<dbReference type="Gene3D" id="3.20.20.70">
    <property type="entry name" value="Aldolase class I"/>
    <property type="match status" value="1"/>
</dbReference>
<keyword evidence="2 8" id="KW-0949">S-adenosyl-L-methionine</keyword>
<reference evidence="10" key="1">
    <citation type="journal article" date="2021" name="PeerJ">
        <title>Extensive microbial diversity within the chicken gut microbiome revealed by metagenomics and culture.</title>
        <authorList>
            <person name="Gilroy R."/>
            <person name="Ravi A."/>
            <person name="Getino M."/>
            <person name="Pursley I."/>
            <person name="Horton D.L."/>
            <person name="Alikhan N.F."/>
            <person name="Baker D."/>
            <person name="Gharbi K."/>
            <person name="Hall N."/>
            <person name="Watson M."/>
            <person name="Adriaenssens E.M."/>
            <person name="Foster-Nyarko E."/>
            <person name="Jarju S."/>
            <person name="Secka A."/>
            <person name="Antonio M."/>
            <person name="Oren A."/>
            <person name="Chaudhuri R.R."/>
            <person name="La Ragione R."/>
            <person name="Hildebrand F."/>
            <person name="Pallen M.J."/>
        </authorList>
    </citation>
    <scope>NUCLEOTIDE SEQUENCE</scope>
    <source>
        <strain evidence="10">ChiHecec3B27-8219</strain>
    </source>
</reference>
<evidence type="ECO:0000256" key="4">
    <source>
        <dbReference type="ARBA" id="ARBA00022842"/>
    </source>
</evidence>
<feature type="binding site" evidence="8">
    <location>
        <begin position="16"/>
        <end position="18"/>
    </location>
    <ligand>
        <name>substrate</name>
    </ligand>
</feature>
<keyword evidence="6 8" id="KW-0411">Iron-sulfur</keyword>